<keyword evidence="11 18" id="KW-0067">ATP-binding</keyword>
<evidence type="ECO:0000256" key="7">
    <source>
        <dbReference type="ARBA" id="ARBA00022692"/>
    </source>
</evidence>
<evidence type="ECO:0000256" key="18">
    <source>
        <dbReference type="PROSITE-ProRule" id="PRU10141"/>
    </source>
</evidence>
<keyword evidence="12" id="KW-1133">Transmembrane helix</keyword>
<dbReference type="Gene3D" id="1.10.510.10">
    <property type="entry name" value="Transferase(Phosphotransferase) domain 1"/>
    <property type="match status" value="2"/>
</dbReference>
<comment type="catalytic activity">
    <reaction evidence="16">
        <text>L-threonyl-[protein] + ATP = O-phospho-L-threonyl-[protein] + ADP + H(+)</text>
        <dbReference type="Rhea" id="RHEA:46608"/>
        <dbReference type="Rhea" id="RHEA-COMP:11060"/>
        <dbReference type="Rhea" id="RHEA-COMP:11605"/>
        <dbReference type="ChEBI" id="CHEBI:15378"/>
        <dbReference type="ChEBI" id="CHEBI:30013"/>
        <dbReference type="ChEBI" id="CHEBI:30616"/>
        <dbReference type="ChEBI" id="CHEBI:61977"/>
        <dbReference type="ChEBI" id="CHEBI:456216"/>
        <dbReference type="EC" id="2.7.11.1"/>
    </reaction>
</comment>
<dbReference type="Pfam" id="PF07714">
    <property type="entry name" value="PK_Tyr_Ser-Thr"/>
    <property type="match status" value="2"/>
</dbReference>
<evidence type="ECO:0000256" key="2">
    <source>
        <dbReference type="ARBA" id="ARBA00004479"/>
    </source>
</evidence>
<protein>
    <recommendedName>
        <fullName evidence="3">non-specific serine/threonine protein kinase</fullName>
        <ecNumber evidence="3">2.7.11.1</ecNumber>
    </recommendedName>
</protein>
<evidence type="ECO:0000313" key="20">
    <source>
        <dbReference type="EMBL" id="KAK9068549.1"/>
    </source>
</evidence>
<dbReference type="GO" id="GO:0004674">
    <property type="term" value="F:protein serine/threonine kinase activity"/>
    <property type="evidence" value="ECO:0007669"/>
    <property type="project" value="UniProtKB-KW"/>
</dbReference>
<dbReference type="SUPFAM" id="SSF56112">
    <property type="entry name" value="Protein kinase-like (PK-like)"/>
    <property type="match status" value="2"/>
</dbReference>
<evidence type="ECO:0000256" key="3">
    <source>
        <dbReference type="ARBA" id="ARBA00012513"/>
    </source>
</evidence>
<evidence type="ECO:0000256" key="14">
    <source>
        <dbReference type="ARBA" id="ARBA00023170"/>
    </source>
</evidence>
<dbReference type="InterPro" id="IPR017441">
    <property type="entry name" value="Protein_kinase_ATP_BS"/>
</dbReference>
<dbReference type="AlphaFoldDB" id="A0AAP0H147"/>
<evidence type="ECO:0000256" key="17">
    <source>
        <dbReference type="ARBA" id="ARBA00048679"/>
    </source>
</evidence>
<evidence type="ECO:0000256" key="10">
    <source>
        <dbReference type="ARBA" id="ARBA00022777"/>
    </source>
</evidence>
<keyword evidence="6" id="KW-0808">Transferase</keyword>
<keyword evidence="5" id="KW-0723">Serine/threonine-protein kinase</keyword>
<dbReference type="EMBL" id="JBCNJP010000014">
    <property type="protein sequence ID" value="KAK9068549.1"/>
    <property type="molecule type" value="Genomic_DNA"/>
</dbReference>
<keyword evidence="13" id="KW-0472">Membrane</keyword>
<evidence type="ECO:0000256" key="12">
    <source>
        <dbReference type="ARBA" id="ARBA00022989"/>
    </source>
</evidence>
<evidence type="ECO:0000256" key="16">
    <source>
        <dbReference type="ARBA" id="ARBA00047899"/>
    </source>
</evidence>
<evidence type="ECO:0000256" key="6">
    <source>
        <dbReference type="ARBA" id="ARBA00022679"/>
    </source>
</evidence>
<accession>A0AAP0H147</accession>
<dbReference type="Gene3D" id="3.30.200.20">
    <property type="entry name" value="Phosphorylase Kinase, domain 1"/>
    <property type="match status" value="2"/>
</dbReference>
<dbReference type="PROSITE" id="PS00108">
    <property type="entry name" value="PROTEIN_KINASE_ST"/>
    <property type="match status" value="1"/>
</dbReference>
<dbReference type="Proteomes" id="UP001408789">
    <property type="component" value="Unassembled WGS sequence"/>
</dbReference>
<reference evidence="20 21" key="1">
    <citation type="submission" date="2024-04" db="EMBL/GenBank/DDBJ databases">
        <title>The reference genome of an endangered Asteraceae, Deinandra increscens subsp. villosa, native to the Central Coast of California.</title>
        <authorList>
            <person name="Guilliams M."/>
            <person name="Hasenstab-Lehman K."/>
            <person name="Meyer R."/>
            <person name="Mcevoy S."/>
        </authorList>
    </citation>
    <scope>NUCLEOTIDE SEQUENCE [LARGE SCALE GENOMIC DNA]</scope>
    <source>
        <tissue evidence="20">Leaf</tissue>
    </source>
</reference>
<dbReference type="FunFam" id="3.30.200.20:FF:000039">
    <property type="entry name" value="receptor-like protein kinase FERONIA"/>
    <property type="match status" value="1"/>
</dbReference>
<dbReference type="CDD" id="cd14066">
    <property type="entry name" value="STKc_IRAK"/>
    <property type="match status" value="1"/>
</dbReference>
<keyword evidence="7" id="KW-0812">Transmembrane</keyword>
<evidence type="ECO:0000313" key="21">
    <source>
        <dbReference type="Proteomes" id="UP001408789"/>
    </source>
</evidence>
<keyword evidence="9 18" id="KW-0547">Nucleotide-binding</keyword>
<sequence length="706" mass="79428">MIIQPHSYCQTKHVNDLTLAEIELATNNFDEALVIGSGGFGNVYKSLSKFGLVYEVAIKRLHSTSNQGASEFEAEVMLLSKLRHGNLVPLIGYCSEGKEMALAYEFMPNGTLKDHLHKGDMELSWLQLLKICIGAARGLDYLHTGTSTQHGVIHRDVKTSNILLDSNFAAKISDFGLAKIGTINQTRTHVSTLVKGTFGYIDPCYFYTGKLTRKTDVYAFGVVLFEVLSGKHAVDPTLDDSLADWAKDHIKQGRHDEIINHRLMGQISKKCLKGFTRIAVQCLHNQPKQRPTMAEVVVKLESILSRERENVGSSVDDGRFINKVRYFFRGKADLMQAQAEGSGSKVSAQYNQKSINFSVGTFTYAEILSATNNFNDKQLSTYSDETIYKGWVDELTYAPTESGVGLAMYVRRRHIGTSELDIKPEEFNHPNLVKLLGYCLYNQELSSVYELTLDTSLDKLLFGEPGAASLSWFARLEIAVGAAKGLSFLHKRGHPAFNQFKTACILVDADYNARLRDFEVDDSFVDLGSYSFILDAPYAAPEWFRYQADVKFDGTIVAHHCAAGKFCFQTYCFRYILITNDHRLLKTSYQWLTLNGHMVGFGVKSEIYSFGVVLLEILTGMKVFDWNRPEGKQNLVKWVTPLLADEVNLEKILDRQLQDHNHPPKGAYKLALLASKCLQPKQSDRPSMEEIVQVLCECDLEQYFDT</sequence>
<evidence type="ECO:0000256" key="9">
    <source>
        <dbReference type="ARBA" id="ARBA00022741"/>
    </source>
</evidence>
<comment type="catalytic activity">
    <reaction evidence="17">
        <text>L-seryl-[protein] + ATP = O-phospho-L-seryl-[protein] + ADP + H(+)</text>
        <dbReference type="Rhea" id="RHEA:17989"/>
        <dbReference type="Rhea" id="RHEA-COMP:9863"/>
        <dbReference type="Rhea" id="RHEA-COMP:11604"/>
        <dbReference type="ChEBI" id="CHEBI:15378"/>
        <dbReference type="ChEBI" id="CHEBI:29999"/>
        <dbReference type="ChEBI" id="CHEBI:30616"/>
        <dbReference type="ChEBI" id="CHEBI:83421"/>
        <dbReference type="ChEBI" id="CHEBI:456216"/>
        <dbReference type="EC" id="2.7.11.1"/>
    </reaction>
</comment>
<dbReference type="InterPro" id="IPR000719">
    <property type="entry name" value="Prot_kinase_dom"/>
</dbReference>
<evidence type="ECO:0000256" key="5">
    <source>
        <dbReference type="ARBA" id="ARBA00022527"/>
    </source>
</evidence>
<dbReference type="InterPro" id="IPR011009">
    <property type="entry name" value="Kinase-like_dom_sf"/>
</dbReference>
<dbReference type="FunFam" id="1.10.510.10:FF:000287">
    <property type="entry name" value="probable LRR receptor-like serine/threonine-protein kinase RKF3"/>
    <property type="match status" value="1"/>
</dbReference>
<keyword evidence="10" id="KW-0418">Kinase</keyword>
<dbReference type="InterPro" id="IPR001245">
    <property type="entry name" value="Ser-Thr/Tyr_kinase_cat_dom"/>
</dbReference>
<dbReference type="GO" id="GO:0005524">
    <property type="term" value="F:ATP binding"/>
    <property type="evidence" value="ECO:0007669"/>
    <property type="project" value="UniProtKB-UniRule"/>
</dbReference>
<evidence type="ECO:0000256" key="15">
    <source>
        <dbReference type="ARBA" id="ARBA00023180"/>
    </source>
</evidence>
<evidence type="ECO:0000256" key="4">
    <source>
        <dbReference type="ARBA" id="ARBA00022475"/>
    </source>
</evidence>
<keyword evidence="14" id="KW-0675">Receptor</keyword>
<feature type="domain" description="Protein kinase" evidence="19">
    <location>
        <begin position="353"/>
        <end position="704"/>
    </location>
</feature>
<comment type="caution">
    <text evidence="20">The sequence shown here is derived from an EMBL/GenBank/DDBJ whole genome shotgun (WGS) entry which is preliminary data.</text>
</comment>
<evidence type="ECO:0000256" key="11">
    <source>
        <dbReference type="ARBA" id="ARBA00022840"/>
    </source>
</evidence>
<keyword evidence="21" id="KW-1185">Reference proteome</keyword>
<comment type="subcellular location">
    <subcellularLocation>
        <location evidence="1">Cell membrane</location>
    </subcellularLocation>
    <subcellularLocation>
        <location evidence="2">Membrane</location>
        <topology evidence="2">Single-pass type I membrane protein</topology>
    </subcellularLocation>
</comment>
<keyword evidence="8" id="KW-0732">Signal</keyword>
<dbReference type="InterPro" id="IPR008271">
    <property type="entry name" value="Ser/Thr_kinase_AS"/>
</dbReference>
<dbReference type="EC" id="2.7.11.1" evidence="3"/>
<feature type="domain" description="Protein kinase" evidence="19">
    <location>
        <begin position="29"/>
        <end position="304"/>
    </location>
</feature>
<evidence type="ECO:0000256" key="1">
    <source>
        <dbReference type="ARBA" id="ARBA00004236"/>
    </source>
</evidence>
<dbReference type="PROSITE" id="PS00107">
    <property type="entry name" value="PROTEIN_KINASE_ATP"/>
    <property type="match status" value="1"/>
</dbReference>
<gene>
    <name evidence="20" type="ORF">SSX86_012664</name>
</gene>
<organism evidence="20 21">
    <name type="scientific">Deinandra increscens subsp. villosa</name>
    <dbReference type="NCBI Taxonomy" id="3103831"/>
    <lineage>
        <taxon>Eukaryota</taxon>
        <taxon>Viridiplantae</taxon>
        <taxon>Streptophyta</taxon>
        <taxon>Embryophyta</taxon>
        <taxon>Tracheophyta</taxon>
        <taxon>Spermatophyta</taxon>
        <taxon>Magnoliopsida</taxon>
        <taxon>eudicotyledons</taxon>
        <taxon>Gunneridae</taxon>
        <taxon>Pentapetalae</taxon>
        <taxon>asterids</taxon>
        <taxon>campanulids</taxon>
        <taxon>Asterales</taxon>
        <taxon>Asteraceae</taxon>
        <taxon>Asteroideae</taxon>
        <taxon>Heliantheae alliance</taxon>
        <taxon>Madieae</taxon>
        <taxon>Madiinae</taxon>
        <taxon>Deinandra</taxon>
    </lineage>
</organism>
<dbReference type="PROSITE" id="PS50011">
    <property type="entry name" value="PROTEIN_KINASE_DOM"/>
    <property type="match status" value="2"/>
</dbReference>
<evidence type="ECO:0000259" key="19">
    <source>
        <dbReference type="PROSITE" id="PS50011"/>
    </source>
</evidence>
<evidence type="ECO:0000256" key="8">
    <source>
        <dbReference type="ARBA" id="ARBA00022729"/>
    </source>
</evidence>
<evidence type="ECO:0000256" key="13">
    <source>
        <dbReference type="ARBA" id="ARBA00023136"/>
    </source>
</evidence>
<dbReference type="InterPro" id="IPR050823">
    <property type="entry name" value="Plant_Ser_Thr_Prot_Kinase"/>
</dbReference>
<dbReference type="GO" id="GO:0005886">
    <property type="term" value="C:plasma membrane"/>
    <property type="evidence" value="ECO:0007669"/>
    <property type="project" value="UniProtKB-SubCell"/>
</dbReference>
<proteinExistence type="predicted"/>
<keyword evidence="4" id="KW-1003">Cell membrane</keyword>
<dbReference type="SMART" id="SM00220">
    <property type="entry name" value="S_TKc"/>
    <property type="match status" value="1"/>
</dbReference>
<dbReference type="PANTHER" id="PTHR45621">
    <property type="entry name" value="OS01G0588500 PROTEIN-RELATED"/>
    <property type="match status" value="1"/>
</dbReference>
<keyword evidence="15" id="KW-0325">Glycoprotein</keyword>
<name>A0AAP0H147_9ASTR</name>
<feature type="binding site" evidence="18">
    <location>
        <position position="59"/>
    </location>
    <ligand>
        <name>ATP</name>
        <dbReference type="ChEBI" id="CHEBI:30616"/>
    </ligand>
</feature>